<accession>A0ABP0RIR4</accession>
<name>A0ABP0RIR4_9DINO</name>
<dbReference type="EMBL" id="CAXAMN010025911">
    <property type="protein sequence ID" value="CAK9099056.1"/>
    <property type="molecule type" value="Genomic_DNA"/>
</dbReference>
<evidence type="ECO:0000313" key="1">
    <source>
        <dbReference type="EMBL" id="CAK9099056.1"/>
    </source>
</evidence>
<dbReference type="Proteomes" id="UP001642484">
    <property type="component" value="Unassembled WGS sequence"/>
</dbReference>
<proteinExistence type="predicted"/>
<evidence type="ECO:0000313" key="2">
    <source>
        <dbReference type="Proteomes" id="UP001642484"/>
    </source>
</evidence>
<reference evidence="1 2" key="1">
    <citation type="submission" date="2024-02" db="EMBL/GenBank/DDBJ databases">
        <authorList>
            <person name="Chen Y."/>
            <person name="Shah S."/>
            <person name="Dougan E. K."/>
            <person name="Thang M."/>
            <person name="Chan C."/>
        </authorList>
    </citation>
    <scope>NUCLEOTIDE SEQUENCE [LARGE SCALE GENOMIC DNA]</scope>
</reference>
<protein>
    <submittedName>
        <fullName evidence="1">Uncharacterized protein</fullName>
    </submittedName>
</protein>
<feature type="non-terminal residue" evidence="1">
    <location>
        <position position="382"/>
    </location>
</feature>
<comment type="caution">
    <text evidence="1">The sequence shown here is derived from an EMBL/GenBank/DDBJ whole genome shotgun (WGS) entry which is preliminary data.</text>
</comment>
<keyword evidence="2" id="KW-1185">Reference proteome</keyword>
<sequence>AAVKGLEARAYPVAYPGLRFFYCGSSVNAYKMLAFETVFKHLQTYGLRWLCLLLWEAQESVASIAAAYSLGKQESQAAICLLHKMQWTQPKFISHESISGGYLNDKFCSATGVFAPWKAELTNSEELTQVLLTLNERAENEQRSPPANALCDTEKLCAWAKNYDLYTSQQGALDYKHINDRYIRGKKTVDDWMNKKYQTQNHPHCRYMRCWCWDSLVQIKGIVQQRGVAATTTIILELLEGMDLSPETPLLIVDLVPSRFNEWGLAAWDLQRRTLTQEDKFDRQPDVRFLGLYHNDQAAEMGAACSYHKTQSEKLNARIPDLVKDKFQSQADVVKSLMDEIEEKRDMALAVKQWSSGDGPVQSSCIPWLVTCDKTLVAMIGD</sequence>
<gene>
    <name evidence="1" type="ORF">CCMP2556_LOCUS46878</name>
</gene>
<organism evidence="1 2">
    <name type="scientific">Durusdinium trenchii</name>
    <dbReference type="NCBI Taxonomy" id="1381693"/>
    <lineage>
        <taxon>Eukaryota</taxon>
        <taxon>Sar</taxon>
        <taxon>Alveolata</taxon>
        <taxon>Dinophyceae</taxon>
        <taxon>Suessiales</taxon>
        <taxon>Symbiodiniaceae</taxon>
        <taxon>Durusdinium</taxon>
    </lineage>
</organism>
<feature type="non-terminal residue" evidence="1">
    <location>
        <position position="1"/>
    </location>
</feature>